<accession>A0A7I7SX54</accession>
<keyword evidence="2" id="KW-1185">Reference proteome</keyword>
<dbReference type="AlphaFoldDB" id="A0A7I7SX54"/>
<name>A0A7I7SX54_9MYCO</name>
<dbReference type="Gene3D" id="3.40.50.720">
    <property type="entry name" value="NAD(P)-binding Rossmann-like Domain"/>
    <property type="match status" value="1"/>
</dbReference>
<gene>
    <name evidence="1" type="ORF">MSAR_47230</name>
</gene>
<dbReference type="KEGG" id="msar:MSAR_47230"/>
<protein>
    <submittedName>
        <fullName evidence="1">Uncharacterized protein</fullName>
    </submittedName>
</protein>
<evidence type="ECO:0000313" key="2">
    <source>
        <dbReference type="Proteomes" id="UP000466445"/>
    </source>
</evidence>
<sequence>MALACAKAYQAGINADDEAALGHVPPSELLDLPFVHPDRFPDAGCAYRTAQRGVQMPVRATASQQAAARWQINSVTVGNRAACHPLTAVDEGHRVGPSATDVAAAVTFLLGESSSGVCGSALLVAAASRRLTLADDDDRNDHCNCVNTPAIQPLCYRDSLADRRADLMQHHAEHLS</sequence>
<dbReference type="Proteomes" id="UP000466445">
    <property type="component" value="Chromosome"/>
</dbReference>
<organism evidence="1 2">
    <name type="scientific">Mycolicibacterium sarraceniae</name>
    <dbReference type="NCBI Taxonomy" id="1534348"/>
    <lineage>
        <taxon>Bacteria</taxon>
        <taxon>Bacillati</taxon>
        <taxon>Actinomycetota</taxon>
        <taxon>Actinomycetes</taxon>
        <taxon>Mycobacteriales</taxon>
        <taxon>Mycobacteriaceae</taxon>
        <taxon>Mycolicibacterium</taxon>
    </lineage>
</organism>
<reference evidence="1 2" key="1">
    <citation type="journal article" date="2019" name="Emerg. Microbes Infect.">
        <title>Comprehensive subspecies identification of 175 nontuberculous mycobacteria species based on 7547 genomic profiles.</title>
        <authorList>
            <person name="Matsumoto Y."/>
            <person name="Kinjo T."/>
            <person name="Motooka D."/>
            <person name="Nabeya D."/>
            <person name="Jung N."/>
            <person name="Uechi K."/>
            <person name="Horii T."/>
            <person name="Iida T."/>
            <person name="Fujita J."/>
            <person name="Nakamura S."/>
        </authorList>
    </citation>
    <scope>NUCLEOTIDE SEQUENCE [LARGE SCALE GENOMIC DNA]</scope>
    <source>
        <strain evidence="1 2">JCM 30395</strain>
    </source>
</reference>
<dbReference type="EMBL" id="AP022595">
    <property type="protein sequence ID" value="BBY61587.1"/>
    <property type="molecule type" value="Genomic_DNA"/>
</dbReference>
<proteinExistence type="predicted"/>
<evidence type="ECO:0000313" key="1">
    <source>
        <dbReference type="EMBL" id="BBY61587.1"/>
    </source>
</evidence>